<keyword evidence="10" id="KW-1185">Reference proteome</keyword>
<dbReference type="EMBL" id="RXIC02000026">
    <property type="protein sequence ID" value="KAB1203913.1"/>
    <property type="molecule type" value="Genomic_DNA"/>
</dbReference>
<protein>
    <recommendedName>
        <fullName evidence="8">Ubiquitin-like protease family profile domain-containing protein</fullName>
    </recommendedName>
</protein>
<dbReference type="InterPro" id="IPR003653">
    <property type="entry name" value="Peptidase_C48_C"/>
</dbReference>
<evidence type="ECO:0000256" key="5">
    <source>
        <dbReference type="ARBA" id="ARBA00022807"/>
    </source>
</evidence>
<dbReference type="SUPFAM" id="SSF54001">
    <property type="entry name" value="Cysteine proteinases"/>
    <property type="match status" value="1"/>
</dbReference>
<keyword evidence="5" id="KW-0788">Thiol protease</keyword>
<evidence type="ECO:0000313" key="9">
    <source>
        <dbReference type="EMBL" id="KAB1203913.1"/>
    </source>
</evidence>
<comment type="caution">
    <text evidence="9">The sequence shown here is derived from an EMBL/GenBank/DDBJ whole genome shotgun (WGS) entry which is preliminary data.</text>
</comment>
<accession>A0A6A1UUB1</accession>
<comment type="similarity">
    <text evidence="1">Belongs to the peptidase C48 family.</text>
</comment>
<evidence type="ECO:0000313" key="10">
    <source>
        <dbReference type="Proteomes" id="UP000516437"/>
    </source>
</evidence>
<feature type="region of interest" description="Disordered" evidence="7">
    <location>
        <begin position="685"/>
        <end position="712"/>
    </location>
</feature>
<dbReference type="OrthoDB" id="442460at2759"/>
<keyword evidence="3" id="KW-0833">Ubl conjugation pathway</keyword>
<comment type="function">
    <text evidence="6">Protease that catalyzes two essential functions in the SUMO pathway: processing of full-length SUMOs to their mature forms and deconjugation of SUMO from targeted proteins.</text>
</comment>
<evidence type="ECO:0000256" key="2">
    <source>
        <dbReference type="ARBA" id="ARBA00022670"/>
    </source>
</evidence>
<feature type="compositionally biased region" description="Basic and acidic residues" evidence="7">
    <location>
        <begin position="694"/>
        <end position="707"/>
    </location>
</feature>
<dbReference type="Gene3D" id="1.10.418.20">
    <property type="match status" value="1"/>
</dbReference>
<dbReference type="InterPro" id="IPR038765">
    <property type="entry name" value="Papain-like_cys_pep_sf"/>
</dbReference>
<evidence type="ECO:0000256" key="1">
    <source>
        <dbReference type="ARBA" id="ARBA00005234"/>
    </source>
</evidence>
<feature type="compositionally biased region" description="Polar residues" evidence="7">
    <location>
        <begin position="79"/>
        <end position="88"/>
    </location>
</feature>
<evidence type="ECO:0000259" key="8">
    <source>
        <dbReference type="PROSITE" id="PS50600"/>
    </source>
</evidence>
<feature type="domain" description="Ubiquitin-like protease family profile" evidence="8">
    <location>
        <begin position="254"/>
        <end position="448"/>
    </location>
</feature>
<feature type="compositionally biased region" description="Acidic residues" evidence="7">
    <location>
        <begin position="66"/>
        <end position="78"/>
    </location>
</feature>
<dbReference type="Pfam" id="PF25352">
    <property type="entry name" value="PH_ULP"/>
    <property type="match status" value="1"/>
</dbReference>
<evidence type="ECO:0000256" key="3">
    <source>
        <dbReference type="ARBA" id="ARBA00022786"/>
    </source>
</evidence>
<dbReference type="PANTHER" id="PTHR47764:SF2">
    <property type="entry name" value="UBIQUITIN-LIKE PROTEASE FAMILY PROFILE DOMAIN-CONTAINING PROTEIN"/>
    <property type="match status" value="1"/>
</dbReference>
<gene>
    <name evidence="9" type="ORF">CJ030_MR8G020746</name>
</gene>
<dbReference type="InterPro" id="IPR057375">
    <property type="entry name" value="ULP2A/B_PH"/>
</dbReference>
<evidence type="ECO:0000256" key="4">
    <source>
        <dbReference type="ARBA" id="ARBA00022801"/>
    </source>
</evidence>
<evidence type="ECO:0000256" key="7">
    <source>
        <dbReference type="SAM" id="MobiDB-lite"/>
    </source>
</evidence>
<name>A0A6A1UUB1_9ROSI</name>
<dbReference type="PANTHER" id="PTHR47764">
    <property type="entry name" value="UBIQUITIN-LIKE-SPECIFIC PROTEASE 2B-RELATED"/>
    <property type="match status" value="1"/>
</dbReference>
<reference evidence="9 10" key="1">
    <citation type="journal article" date="2019" name="Plant Biotechnol. J.">
        <title>The red bayberry genome and genetic basis of sex determination.</title>
        <authorList>
            <person name="Jia H.M."/>
            <person name="Jia H.J."/>
            <person name="Cai Q.L."/>
            <person name="Wang Y."/>
            <person name="Zhao H.B."/>
            <person name="Yang W.F."/>
            <person name="Wang G.Y."/>
            <person name="Li Y.H."/>
            <person name="Zhan D.L."/>
            <person name="Shen Y.T."/>
            <person name="Niu Q.F."/>
            <person name="Chang L."/>
            <person name="Qiu J."/>
            <person name="Zhao L."/>
            <person name="Xie H.B."/>
            <person name="Fu W.Y."/>
            <person name="Jin J."/>
            <person name="Li X.W."/>
            <person name="Jiao Y."/>
            <person name="Zhou C.C."/>
            <person name="Tu T."/>
            <person name="Chai C.Y."/>
            <person name="Gao J.L."/>
            <person name="Fan L.J."/>
            <person name="van de Weg E."/>
            <person name="Wang J.Y."/>
            <person name="Gao Z.S."/>
        </authorList>
    </citation>
    <scope>NUCLEOTIDE SEQUENCE [LARGE SCALE GENOMIC DNA]</scope>
    <source>
        <tissue evidence="9">Leaves</tissue>
    </source>
</reference>
<dbReference type="AlphaFoldDB" id="A0A6A1UUB1"/>
<dbReference type="PROSITE" id="PS50600">
    <property type="entry name" value="ULP_PROTEASE"/>
    <property type="match status" value="1"/>
</dbReference>
<dbReference type="GO" id="GO:0006508">
    <property type="term" value="P:proteolysis"/>
    <property type="evidence" value="ECO:0007669"/>
    <property type="project" value="UniProtKB-KW"/>
</dbReference>
<dbReference type="Proteomes" id="UP000516437">
    <property type="component" value="Chromosome 8"/>
</dbReference>
<dbReference type="Gene3D" id="3.30.310.130">
    <property type="entry name" value="Ubiquitin-related"/>
    <property type="match status" value="1"/>
</dbReference>
<dbReference type="GO" id="GO:0008234">
    <property type="term" value="F:cysteine-type peptidase activity"/>
    <property type="evidence" value="ECO:0007669"/>
    <property type="project" value="UniProtKB-KW"/>
</dbReference>
<proteinExistence type="inferred from homology"/>
<dbReference type="FunFam" id="3.30.310.130:FF:000006">
    <property type="entry name" value="Probable ubiquitin-like-specific protease 2B"/>
    <property type="match status" value="1"/>
</dbReference>
<sequence length="827" mass="92367">MKSSPRRAFDVFDFKEEDELPELAAGKYLGKFKNPNPDNHALLKYEFLECAAQGTTVGRKEVGSNEPDDEVSDADESMNGDTPSSPTSEIADDGVSLNGYASEAMLEMDDINMEVVLCPDYVIYRDIYCTAPVLTFSRSCIKISGSAPQRNEGTFEFEWGVDDLIGIGCQWMRRVQTVIIRLHVIVKDAVQANNMCSTSGIEELKIAVVDPNWSHKREVITSLNVKYQAVWDVAVDFDEPFEDVVYPKGDSDAVSISKRDVDLLQPETFINDTIIDFYIKYLKNQIQPEEKHRFHFFNSFFFRKLADMDKDPTSASDGRAAFLRVRKWTRKVDMFEKDYIFIPVNFNLHWSLVVICHPGEVTRLKDEDLENSPKVPCILHMDSIKGTHAGIKNLIQSYLWEEWKERQKEHLEDISSKFLDLRFVSLELPQQENSFDCGLFLLHYLELFMAQAPLNFSPTKIIKSSKFLNVNWFPPAEASLKRSLIQRLIFELLERHSPEVSSAGCSDEDEPSDFPANNKNETCMEFFSERCGPAMAHQGNISNPQAGSGIEMTLLSASSMNSQCVNNSGLVLKEFLESGATAGSLLGQYPSFDHPSSYYRLNGAISPSEEDVENSDRFIYLASGDAGFQQMVGIAPQARSIPYSSRAFGAETSYNLGISVQEEHGNLDSSLEPSNCASDDSDVGITNNFPVGEDVGKSQKEDADEQRTQSTGNMECLSESLVAAANKLLDTSSVEASEESDKMHNGKRNRDCLPTGQENCISLQQDTDLLGNGEVRCDNLLMTGDDEVAESYEQEAAKRLRLTPCEEVGYDSVLTTGDDQVAGSYGQ</sequence>
<organism evidence="9 10">
    <name type="scientific">Morella rubra</name>
    <name type="common">Chinese bayberry</name>
    <dbReference type="NCBI Taxonomy" id="262757"/>
    <lineage>
        <taxon>Eukaryota</taxon>
        <taxon>Viridiplantae</taxon>
        <taxon>Streptophyta</taxon>
        <taxon>Embryophyta</taxon>
        <taxon>Tracheophyta</taxon>
        <taxon>Spermatophyta</taxon>
        <taxon>Magnoliopsida</taxon>
        <taxon>eudicotyledons</taxon>
        <taxon>Gunneridae</taxon>
        <taxon>Pentapetalae</taxon>
        <taxon>rosids</taxon>
        <taxon>fabids</taxon>
        <taxon>Fagales</taxon>
        <taxon>Myricaceae</taxon>
        <taxon>Morella</taxon>
    </lineage>
</organism>
<dbReference type="Pfam" id="PF02902">
    <property type="entry name" value="Peptidase_C48"/>
    <property type="match status" value="1"/>
</dbReference>
<keyword evidence="4" id="KW-0378">Hydrolase</keyword>
<feature type="region of interest" description="Disordered" evidence="7">
    <location>
        <begin position="56"/>
        <end position="93"/>
    </location>
</feature>
<keyword evidence="2" id="KW-0645">Protease</keyword>
<evidence type="ECO:0000256" key="6">
    <source>
        <dbReference type="ARBA" id="ARBA00057729"/>
    </source>
</evidence>